<name>A0A1I1WIB6_9GAMM</name>
<evidence type="ECO:0000313" key="5">
    <source>
        <dbReference type="EMBL" id="SFD94935.1"/>
    </source>
</evidence>
<protein>
    <submittedName>
        <fullName evidence="5">Type I restriction enzyme, S subunit</fullName>
    </submittedName>
</protein>
<dbReference type="Gene3D" id="3.90.220.20">
    <property type="entry name" value="DNA methylase specificity domains"/>
    <property type="match status" value="2"/>
</dbReference>
<dbReference type="PANTHER" id="PTHR43140">
    <property type="entry name" value="TYPE-1 RESTRICTION ENZYME ECOKI SPECIFICITY PROTEIN"/>
    <property type="match status" value="1"/>
</dbReference>
<evidence type="ECO:0000259" key="4">
    <source>
        <dbReference type="Pfam" id="PF01420"/>
    </source>
</evidence>
<evidence type="ECO:0000313" key="6">
    <source>
        <dbReference type="Proteomes" id="UP000198611"/>
    </source>
</evidence>
<feature type="domain" description="Type I restriction modification DNA specificity" evidence="4">
    <location>
        <begin position="96"/>
        <end position="265"/>
    </location>
</feature>
<keyword evidence="6" id="KW-1185">Reference proteome</keyword>
<reference evidence="5 6" key="1">
    <citation type="submission" date="2016-10" db="EMBL/GenBank/DDBJ databases">
        <authorList>
            <person name="de Groot N.N."/>
        </authorList>
    </citation>
    <scope>NUCLEOTIDE SEQUENCE [LARGE SCALE GENOMIC DNA]</scope>
    <source>
        <strain evidence="5 6">HL3</strain>
    </source>
</reference>
<dbReference type="GO" id="GO:0009307">
    <property type="term" value="P:DNA restriction-modification system"/>
    <property type="evidence" value="ECO:0007669"/>
    <property type="project" value="UniProtKB-KW"/>
</dbReference>
<comment type="similarity">
    <text evidence="1">Belongs to the type-I restriction system S methylase family.</text>
</comment>
<dbReference type="STRING" id="1123397.SAMN05660831_02663"/>
<dbReference type="InterPro" id="IPR051212">
    <property type="entry name" value="Type-I_RE_S_subunit"/>
</dbReference>
<accession>A0A1I1WIB6</accession>
<keyword evidence="3" id="KW-0238">DNA-binding</keyword>
<dbReference type="EMBL" id="FOMJ01000015">
    <property type="protein sequence ID" value="SFD94935.1"/>
    <property type="molecule type" value="Genomic_DNA"/>
</dbReference>
<dbReference type="RefSeq" id="WP_093429266.1">
    <property type="nucleotide sequence ID" value="NZ_FOMJ01000015.1"/>
</dbReference>
<dbReference type="GO" id="GO:0003677">
    <property type="term" value="F:DNA binding"/>
    <property type="evidence" value="ECO:0007669"/>
    <property type="project" value="UniProtKB-KW"/>
</dbReference>
<dbReference type="InterPro" id="IPR044946">
    <property type="entry name" value="Restrct_endonuc_typeI_TRD_sf"/>
</dbReference>
<evidence type="ECO:0000256" key="2">
    <source>
        <dbReference type="ARBA" id="ARBA00022747"/>
    </source>
</evidence>
<organism evidence="5 6">
    <name type="scientific">Thiohalospira halophila DSM 15071</name>
    <dbReference type="NCBI Taxonomy" id="1123397"/>
    <lineage>
        <taxon>Bacteria</taxon>
        <taxon>Pseudomonadati</taxon>
        <taxon>Pseudomonadota</taxon>
        <taxon>Gammaproteobacteria</taxon>
        <taxon>Thiohalospirales</taxon>
        <taxon>Thiohalospiraceae</taxon>
        <taxon>Thiohalospira</taxon>
    </lineage>
</organism>
<sequence length="571" mass="63323">MTTDLITEHLDLWTSAVTYNRGEPELTGIAKLRELILELAVRGKLVPQDPEDEPASELLERIEEEKTRLYKEGKIKKPNVLPEIEEEEKEFELPPGWQWARLGRLFNSVRSGGTPSKSNPSFWGGEISWASVKDLGAFTEISDSKDHITQEGLKAGSVLADEGDVLICTRMGLGKVAVCKNPIAFNQDLKAIKISSQISERFFLLAFSALEITGTGTTVSGITQNQLLNYVVAIPPKAEQQRIVEKVDELMALCDHLEQRTSDQLSAHETLVDTLLETLTRSQDATELADNWARLAAHFDTLFTTEKSIDRLEQTILQLAVMGRLVPQDPNDEPAAVLLKRIEGEKLQQYKEGFIKKPKSLPEVTKDEKPFDLPAGWCWARIGNVSHLENGDRGKNYPNKSALVSEGIPFVNAGQLDGDLISSDGLQYISRERFDLLRSGKFFDGDILFCLRGSLGKCALVKDFGVGAIASSLVIMRPHAGLEKTYSLKYLKSPVAELMIRRHDNGTAQPNLSGSDFGFFLLPLPPEKEQKRISEKVDELLTLCDRLKTRLNGLGEVQAKLAESLASQAVA</sequence>
<dbReference type="OrthoDB" id="398435at2"/>
<gene>
    <name evidence="5" type="ORF">SAMN05660831_02663</name>
</gene>
<dbReference type="Proteomes" id="UP000198611">
    <property type="component" value="Unassembled WGS sequence"/>
</dbReference>
<evidence type="ECO:0000256" key="3">
    <source>
        <dbReference type="ARBA" id="ARBA00023125"/>
    </source>
</evidence>
<proteinExistence type="inferred from homology"/>
<dbReference type="Pfam" id="PF01420">
    <property type="entry name" value="Methylase_S"/>
    <property type="match status" value="2"/>
</dbReference>
<dbReference type="PANTHER" id="PTHR43140:SF1">
    <property type="entry name" value="TYPE I RESTRICTION ENZYME ECOKI SPECIFICITY SUBUNIT"/>
    <property type="match status" value="1"/>
</dbReference>
<dbReference type="AlphaFoldDB" id="A0A1I1WIB6"/>
<dbReference type="CDD" id="cd17264">
    <property type="entry name" value="RMtype1_S_Eco3763I-TRD2-CR2_like"/>
    <property type="match status" value="1"/>
</dbReference>
<evidence type="ECO:0000256" key="1">
    <source>
        <dbReference type="ARBA" id="ARBA00010923"/>
    </source>
</evidence>
<dbReference type="SUPFAM" id="SSF116734">
    <property type="entry name" value="DNA methylase specificity domain"/>
    <property type="match status" value="2"/>
</dbReference>
<feature type="domain" description="Type I restriction modification DNA specificity" evidence="4">
    <location>
        <begin position="376"/>
        <end position="551"/>
    </location>
</feature>
<dbReference type="InterPro" id="IPR000055">
    <property type="entry name" value="Restrct_endonuc_typeI_TRD"/>
</dbReference>
<keyword evidence="2" id="KW-0680">Restriction system</keyword>